<evidence type="ECO:0000313" key="7">
    <source>
        <dbReference type="EMBL" id="SFV79182.1"/>
    </source>
</evidence>
<protein>
    <recommendedName>
        <fullName evidence="8">Outer-membrane lipoprotein LolB</fullName>
    </recommendedName>
</protein>
<gene>
    <name evidence="7" type="ORF">MNB_SUP05-11-95</name>
</gene>
<evidence type="ECO:0000256" key="5">
    <source>
        <dbReference type="ARBA" id="ARBA00023136"/>
    </source>
</evidence>
<dbReference type="PROSITE" id="PS51257">
    <property type="entry name" value="PROKAR_LIPOPROTEIN"/>
    <property type="match status" value="1"/>
</dbReference>
<organism evidence="7">
    <name type="scientific">hydrothermal vent metagenome</name>
    <dbReference type="NCBI Taxonomy" id="652676"/>
    <lineage>
        <taxon>unclassified sequences</taxon>
        <taxon>metagenomes</taxon>
        <taxon>ecological metagenomes</taxon>
    </lineage>
</organism>
<evidence type="ECO:0008006" key="8">
    <source>
        <dbReference type="Google" id="ProtNLM"/>
    </source>
</evidence>
<dbReference type="GO" id="GO:0009279">
    <property type="term" value="C:cell outer membrane"/>
    <property type="evidence" value="ECO:0007669"/>
    <property type="project" value="UniProtKB-SubCell"/>
</dbReference>
<name>A0A1W1DDE0_9ZZZZ</name>
<dbReference type="Pfam" id="PF03550">
    <property type="entry name" value="LolB"/>
    <property type="match status" value="1"/>
</dbReference>
<dbReference type="EMBL" id="FPHS01000132">
    <property type="protein sequence ID" value="SFV79182.1"/>
    <property type="molecule type" value="Genomic_DNA"/>
</dbReference>
<dbReference type="InterPro" id="IPR004565">
    <property type="entry name" value="OM_lipoprot_LolB"/>
</dbReference>
<evidence type="ECO:0000256" key="1">
    <source>
        <dbReference type="ARBA" id="ARBA00004442"/>
    </source>
</evidence>
<evidence type="ECO:0000256" key="2">
    <source>
        <dbReference type="ARBA" id="ARBA00011245"/>
    </source>
</evidence>
<sequence length="170" mass="19431">MKWMVILLFGWFLQGCTTLESKPVKPIPSLAIPTQWQAQGRVGVSTNERNQTVGFVIKAKNQDYTLTLSASLGLGQASVKSNAQGLWVDGKKIESNLKQWMINEFGWYFPIQKLAPILFQHKQSIDHEWHVNITSYQQINEVSYPRIVRLNHLTKAIKIKLLIGEVNELK</sequence>
<proteinExistence type="predicted"/>
<evidence type="ECO:0000256" key="3">
    <source>
        <dbReference type="ARBA" id="ARBA00022448"/>
    </source>
</evidence>
<dbReference type="SUPFAM" id="SSF89392">
    <property type="entry name" value="Prokaryotic lipoproteins and lipoprotein localization factors"/>
    <property type="match status" value="1"/>
</dbReference>
<keyword evidence="5" id="KW-0472">Membrane</keyword>
<keyword evidence="3" id="KW-0813">Transport</keyword>
<evidence type="ECO:0000256" key="6">
    <source>
        <dbReference type="ARBA" id="ARBA00023186"/>
    </source>
</evidence>
<comment type="subunit">
    <text evidence="2">Monomer.</text>
</comment>
<comment type="subcellular location">
    <subcellularLocation>
        <location evidence="1">Cell outer membrane</location>
    </subcellularLocation>
</comment>
<dbReference type="Gene3D" id="2.50.20.10">
    <property type="entry name" value="Lipoprotein localisation LolA/LolB/LppX"/>
    <property type="match status" value="1"/>
</dbReference>
<dbReference type="InterPro" id="IPR029046">
    <property type="entry name" value="LolA/LolB/LppX"/>
</dbReference>
<dbReference type="GO" id="GO:0015031">
    <property type="term" value="P:protein transport"/>
    <property type="evidence" value="ECO:0007669"/>
    <property type="project" value="UniProtKB-KW"/>
</dbReference>
<keyword evidence="6" id="KW-0143">Chaperone</keyword>
<dbReference type="AlphaFoldDB" id="A0A1W1DDE0"/>
<keyword evidence="4" id="KW-0653">Protein transport</keyword>
<evidence type="ECO:0000256" key="4">
    <source>
        <dbReference type="ARBA" id="ARBA00022927"/>
    </source>
</evidence>
<reference evidence="7" key="1">
    <citation type="submission" date="2016-10" db="EMBL/GenBank/DDBJ databases">
        <authorList>
            <person name="de Groot N.N."/>
        </authorList>
    </citation>
    <scope>NUCLEOTIDE SEQUENCE</scope>
</reference>
<accession>A0A1W1DDE0</accession>